<reference evidence="2" key="1">
    <citation type="journal article" date="2014" name="Int. J. Syst. Evol. Microbiol.">
        <title>Complete genome sequence of Corynebacterium casei LMG S-19264T (=DSM 44701T), isolated from a smear-ripened cheese.</title>
        <authorList>
            <consortium name="US DOE Joint Genome Institute (JGI-PGF)"/>
            <person name="Walter F."/>
            <person name="Albersmeier A."/>
            <person name="Kalinowski J."/>
            <person name="Ruckert C."/>
        </authorList>
    </citation>
    <scope>NUCLEOTIDE SEQUENCE</scope>
    <source>
        <strain evidence="2">NBRC 108769</strain>
    </source>
</reference>
<feature type="domain" description="DUF5723" evidence="1">
    <location>
        <begin position="38"/>
        <end position="389"/>
    </location>
</feature>
<sequence length="428" mass="47965">MRRFLLFCFSIIAFQLIGQQELGTYFLNSLHQSAELNPAFDAEEKLVIALPSAYATFHQRGISVNGFIKGRLLEFATSNKNQILFGSNLSLLKVSYKHKNIRYNFAHNYKSFTDFQFSNPLLALVVNGNAQYIGGKVSFSPNIASTTYSETVLGATFVGNFSFGVNLKLLNGIQNISSSESEFELSVNDEIYQLQLDAEFLLNSSFPIDLNDFSDINLLKYDFLPKNFGMALDLGVSYNDGPLTVSASVIDLGFLNWNENPHNYRANGRFVYDGVELKDLADVNFNFLDTLGGSIDFEDEEMKFSNYVPTKFYANLNYQYLPNVQVGALIYGHRNYERTNAAIAFNVQRSFNNKHAIAAQYAVVGRNPVNLGISAYTTLGPIQLYAITDNVIGLFNTFGAENANFRLGLNLVFGLKNREEVVKYANMD</sequence>
<dbReference type="RefSeq" id="WP_235295204.1">
    <property type="nucleotide sequence ID" value="NZ_BSOH01000021.1"/>
</dbReference>
<dbReference type="Proteomes" id="UP001156666">
    <property type="component" value="Unassembled WGS sequence"/>
</dbReference>
<protein>
    <recommendedName>
        <fullName evidence="1">DUF5723 domain-containing protein</fullName>
    </recommendedName>
</protein>
<comment type="caution">
    <text evidence="2">The sequence shown here is derived from an EMBL/GenBank/DDBJ whole genome shotgun (WGS) entry which is preliminary data.</text>
</comment>
<evidence type="ECO:0000313" key="3">
    <source>
        <dbReference type="Proteomes" id="UP001156666"/>
    </source>
</evidence>
<dbReference type="InterPro" id="IPR043781">
    <property type="entry name" value="DUF5723"/>
</dbReference>
<organism evidence="2 3">
    <name type="scientific">Portibacter lacus</name>
    <dbReference type="NCBI Taxonomy" id="1099794"/>
    <lineage>
        <taxon>Bacteria</taxon>
        <taxon>Pseudomonadati</taxon>
        <taxon>Bacteroidota</taxon>
        <taxon>Saprospiria</taxon>
        <taxon>Saprospirales</taxon>
        <taxon>Haliscomenobacteraceae</taxon>
        <taxon>Portibacter</taxon>
    </lineage>
</organism>
<evidence type="ECO:0000259" key="1">
    <source>
        <dbReference type="Pfam" id="PF18990"/>
    </source>
</evidence>
<reference evidence="2" key="2">
    <citation type="submission" date="2023-01" db="EMBL/GenBank/DDBJ databases">
        <title>Draft genome sequence of Portibacter lacus strain NBRC 108769.</title>
        <authorList>
            <person name="Sun Q."/>
            <person name="Mori K."/>
        </authorList>
    </citation>
    <scope>NUCLEOTIDE SEQUENCE</scope>
    <source>
        <strain evidence="2">NBRC 108769</strain>
    </source>
</reference>
<accession>A0AA37SS85</accession>
<name>A0AA37SS85_9BACT</name>
<gene>
    <name evidence="2" type="ORF">GCM10007940_31150</name>
</gene>
<dbReference type="AlphaFoldDB" id="A0AA37SS85"/>
<evidence type="ECO:0000313" key="2">
    <source>
        <dbReference type="EMBL" id="GLR18499.1"/>
    </source>
</evidence>
<dbReference type="Pfam" id="PF18990">
    <property type="entry name" value="DUF5723"/>
    <property type="match status" value="1"/>
</dbReference>
<keyword evidence="3" id="KW-1185">Reference proteome</keyword>
<proteinExistence type="predicted"/>
<dbReference type="EMBL" id="BSOH01000021">
    <property type="protein sequence ID" value="GLR18499.1"/>
    <property type="molecule type" value="Genomic_DNA"/>
</dbReference>